<name>A0A1R3KS63_9ROSI</name>
<evidence type="ECO:0000313" key="1">
    <source>
        <dbReference type="EMBL" id="OMP09932.1"/>
    </source>
</evidence>
<comment type="caution">
    <text evidence="1">The sequence shown here is derived from an EMBL/GenBank/DDBJ whole genome shotgun (WGS) entry which is preliminary data.</text>
</comment>
<organism evidence="1 2">
    <name type="scientific">Corchorus olitorius</name>
    <dbReference type="NCBI Taxonomy" id="93759"/>
    <lineage>
        <taxon>Eukaryota</taxon>
        <taxon>Viridiplantae</taxon>
        <taxon>Streptophyta</taxon>
        <taxon>Embryophyta</taxon>
        <taxon>Tracheophyta</taxon>
        <taxon>Spermatophyta</taxon>
        <taxon>Magnoliopsida</taxon>
        <taxon>eudicotyledons</taxon>
        <taxon>Gunneridae</taxon>
        <taxon>Pentapetalae</taxon>
        <taxon>rosids</taxon>
        <taxon>malvids</taxon>
        <taxon>Malvales</taxon>
        <taxon>Malvaceae</taxon>
        <taxon>Grewioideae</taxon>
        <taxon>Apeibeae</taxon>
        <taxon>Corchorus</taxon>
    </lineage>
</organism>
<dbReference type="Proteomes" id="UP000187203">
    <property type="component" value="Unassembled WGS sequence"/>
</dbReference>
<dbReference type="EMBL" id="AWUE01012115">
    <property type="protein sequence ID" value="OMP09932.1"/>
    <property type="molecule type" value="Genomic_DNA"/>
</dbReference>
<dbReference type="AlphaFoldDB" id="A0A1R3KS63"/>
<protein>
    <submittedName>
        <fullName evidence="1">Uncharacterized protein</fullName>
    </submittedName>
</protein>
<keyword evidence="2" id="KW-1185">Reference proteome</keyword>
<reference evidence="2" key="1">
    <citation type="submission" date="2013-09" db="EMBL/GenBank/DDBJ databases">
        <title>Corchorus olitorius genome sequencing.</title>
        <authorList>
            <person name="Alam M."/>
            <person name="Haque M.S."/>
            <person name="Islam M.S."/>
            <person name="Emdad E.M."/>
            <person name="Islam M.M."/>
            <person name="Ahmed B."/>
            <person name="Halim A."/>
            <person name="Hossen Q.M.M."/>
            <person name="Hossain M.Z."/>
            <person name="Ahmed R."/>
            <person name="Khan M.M."/>
            <person name="Islam R."/>
            <person name="Rashid M.M."/>
            <person name="Khan S.A."/>
            <person name="Rahman M.S."/>
            <person name="Alam M."/>
            <person name="Yahiya A.S."/>
            <person name="Khan M.S."/>
            <person name="Azam M.S."/>
            <person name="Haque T."/>
            <person name="Lashkar M.Z.H."/>
            <person name="Akhand A.I."/>
            <person name="Morshed G."/>
            <person name="Roy S."/>
            <person name="Uddin K.S."/>
            <person name="Rabeya T."/>
            <person name="Hossain A.S."/>
            <person name="Chowdhury A."/>
            <person name="Snigdha A.R."/>
            <person name="Mortoza M.S."/>
            <person name="Matin S.A."/>
            <person name="Hoque S.M.E."/>
            <person name="Islam M.K."/>
            <person name="Roy D.K."/>
            <person name="Haider R."/>
            <person name="Moosa M.M."/>
            <person name="Elias S.M."/>
            <person name="Hasan A.M."/>
            <person name="Jahan S."/>
            <person name="Shafiuddin M."/>
            <person name="Mahmood N."/>
            <person name="Shommy N.S."/>
        </authorList>
    </citation>
    <scope>NUCLEOTIDE SEQUENCE [LARGE SCALE GENOMIC DNA]</scope>
    <source>
        <strain evidence="2">cv. O-4</strain>
    </source>
</reference>
<evidence type="ECO:0000313" key="2">
    <source>
        <dbReference type="Proteomes" id="UP000187203"/>
    </source>
</evidence>
<sequence>MSAKGNGVKVKLKRSVLERKYLPRIYAQTPFVGEVSRPEFGVIPTVGWLELVEEGFGPDLSVEILVFLEGLKTSEHEGFVGRCDQRKKAWSSGESQSGGAVKRGGKDLWFEQKRSHLCRERRRLWLINSPSLKRRRFRQRESPASPGSTEDVVKHEPVIVIAENGIRRLGVAGSATSADVARTKALMPATTEPSELLQTTAMPAISRLKSQVTSQFT</sequence>
<proteinExistence type="predicted"/>
<gene>
    <name evidence="1" type="ORF">COLO4_04997</name>
</gene>
<accession>A0A1R3KS63</accession>